<sequence>MWRGFFFALLLIFLATPDATAYPRGGMPICQYGDTESSQMAAVHGGGGPQLAELEVTPDGTSYRVSIIGIESYRGLLLWVRADGSKQHVGTFNMEGLSSMGLWGKDCSQMSGASSGQNSTLSHIMSNTKRKLSFTWRPDAAVVPGTNLLAEAIVVTTNKANWFTAKPGRFVVARREESTMTSTTSTSHVRNVSLIRISKKKGVNGGLSP</sequence>
<protein>
    <recommendedName>
        <fullName evidence="2">Reelin domain-containing protein</fullName>
    </recommendedName>
</protein>
<evidence type="ECO:0000256" key="1">
    <source>
        <dbReference type="SAM" id="SignalP"/>
    </source>
</evidence>
<dbReference type="Proteomes" id="UP000070544">
    <property type="component" value="Unassembled WGS sequence"/>
</dbReference>
<organism evidence="3 4">
    <name type="scientific">Gonapodya prolifera (strain JEL478)</name>
    <name type="common">Monoblepharis prolifera</name>
    <dbReference type="NCBI Taxonomy" id="1344416"/>
    <lineage>
        <taxon>Eukaryota</taxon>
        <taxon>Fungi</taxon>
        <taxon>Fungi incertae sedis</taxon>
        <taxon>Chytridiomycota</taxon>
        <taxon>Chytridiomycota incertae sedis</taxon>
        <taxon>Monoblepharidomycetes</taxon>
        <taxon>Monoblepharidales</taxon>
        <taxon>Gonapodyaceae</taxon>
        <taxon>Gonapodya</taxon>
    </lineage>
</organism>
<keyword evidence="4" id="KW-1185">Reference proteome</keyword>
<dbReference type="Gene3D" id="2.60.40.4060">
    <property type="entry name" value="Reeler domain"/>
    <property type="match status" value="1"/>
</dbReference>
<gene>
    <name evidence="3" type="ORF">M427DRAFT_130233</name>
</gene>
<evidence type="ECO:0000313" key="4">
    <source>
        <dbReference type="Proteomes" id="UP000070544"/>
    </source>
</evidence>
<dbReference type="Pfam" id="PF02014">
    <property type="entry name" value="Reeler"/>
    <property type="match status" value="1"/>
</dbReference>
<reference evidence="3 4" key="1">
    <citation type="journal article" date="2015" name="Genome Biol. Evol.">
        <title>Phylogenomic analyses indicate that early fungi evolved digesting cell walls of algal ancestors of land plants.</title>
        <authorList>
            <person name="Chang Y."/>
            <person name="Wang S."/>
            <person name="Sekimoto S."/>
            <person name="Aerts A.L."/>
            <person name="Choi C."/>
            <person name="Clum A."/>
            <person name="LaButti K.M."/>
            <person name="Lindquist E.A."/>
            <person name="Yee Ngan C."/>
            <person name="Ohm R.A."/>
            <person name="Salamov A.A."/>
            <person name="Grigoriev I.V."/>
            <person name="Spatafora J.W."/>
            <person name="Berbee M.L."/>
        </authorList>
    </citation>
    <scope>NUCLEOTIDE SEQUENCE [LARGE SCALE GENOMIC DNA]</scope>
    <source>
        <strain evidence="3 4">JEL478</strain>
    </source>
</reference>
<evidence type="ECO:0000259" key="2">
    <source>
        <dbReference type="Pfam" id="PF02014"/>
    </source>
</evidence>
<evidence type="ECO:0000313" key="3">
    <source>
        <dbReference type="EMBL" id="KXS22585.1"/>
    </source>
</evidence>
<feature type="signal peptide" evidence="1">
    <location>
        <begin position="1"/>
        <end position="21"/>
    </location>
</feature>
<feature type="chain" id="PRO_5007296543" description="Reelin domain-containing protein" evidence="1">
    <location>
        <begin position="22"/>
        <end position="209"/>
    </location>
</feature>
<accession>A0A139B1H2</accession>
<feature type="domain" description="Reelin" evidence="2">
    <location>
        <begin position="59"/>
        <end position="157"/>
    </location>
</feature>
<dbReference type="AlphaFoldDB" id="A0A139B1H2"/>
<dbReference type="EMBL" id="KQ965731">
    <property type="protein sequence ID" value="KXS22585.1"/>
    <property type="molecule type" value="Genomic_DNA"/>
</dbReference>
<dbReference type="InterPro" id="IPR042307">
    <property type="entry name" value="Reeler_sf"/>
</dbReference>
<name>A0A139B1H2_GONPJ</name>
<proteinExistence type="predicted"/>
<dbReference type="InterPro" id="IPR002861">
    <property type="entry name" value="Reeler_dom"/>
</dbReference>
<keyword evidence="1" id="KW-0732">Signal</keyword>